<evidence type="ECO:0000313" key="3">
    <source>
        <dbReference type="Proteomes" id="UP000235658"/>
    </source>
</evidence>
<evidence type="ECO:0000256" key="1">
    <source>
        <dbReference type="ARBA" id="ARBA00006479"/>
    </source>
</evidence>
<keyword evidence="2" id="KW-0808">Transferase</keyword>
<dbReference type="GeneID" id="84577958"/>
<proteinExistence type="inferred from homology"/>
<keyword evidence="2" id="KW-0418">Kinase</keyword>
<dbReference type="Pfam" id="PF00480">
    <property type="entry name" value="ROK"/>
    <property type="match status" value="1"/>
</dbReference>
<dbReference type="EMBL" id="PNHP01000001">
    <property type="protein sequence ID" value="PMC82533.1"/>
    <property type="molecule type" value="Genomic_DNA"/>
</dbReference>
<dbReference type="CDD" id="cd24068">
    <property type="entry name" value="ASKHA_NBD_ROK_FnNanK-like"/>
    <property type="match status" value="1"/>
</dbReference>
<dbReference type="RefSeq" id="WP_004816592.1">
    <property type="nucleotide sequence ID" value="NZ_CAUPDS010000001.1"/>
</dbReference>
<dbReference type="PANTHER" id="PTHR18964">
    <property type="entry name" value="ROK (REPRESSOR, ORF, KINASE) FAMILY"/>
    <property type="match status" value="1"/>
</dbReference>
<dbReference type="PANTHER" id="PTHR18964:SF149">
    <property type="entry name" value="BIFUNCTIONAL UDP-N-ACETYLGLUCOSAMINE 2-EPIMERASE_N-ACETYLMANNOSAMINE KINASE"/>
    <property type="match status" value="1"/>
</dbReference>
<evidence type="ECO:0000313" key="2">
    <source>
        <dbReference type="EMBL" id="PMC82533.1"/>
    </source>
</evidence>
<sequence>MTKTIGLDIGGTKIQGAVIDENGEILKTYRLETCAREGKDKVLDNISKIIDFLKTDEIEAIGVGTPGFIDSENGIVTFAGNIDGWTGLNLKEELEKRSSLPVFVENDANIALVCEKWLGSGKGFDDIVMITIGTGLGGAVYNKKMGLLSGSNFQGAELGHVILHPNGEYCTCGQSGCAESYCSGTAIVRHYEELTRNRLEGQEIFELADKDENAKKVIDRFTSDLAWFLTSLRNIFDPQTIIIGGGVINSKDFWWNDVLEKFNEYCHLSEKIQIKPAKFLNDAGVIGAGRIAMERLENEQ</sequence>
<protein>
    <submittedName>
        <fullName evidence="2">Glucokinase</fullName>
    </submittedName>
</protein>
<organism evidence="2 3">
    <name type="scientific">Anaerococcus hydrogenalis</name>
    <dbReference type="NCBI Taxonomy" id="33029"/>
    <lineage>
        <taxon>Bacteria</taxon>
        <taxon>Bacillati</taxon>
        <taxon>Bacillota</taxon>
        <taxon>Tissierellia</taxon>
        <taxon>Tissierellales</taxon>
        <taxon>Peptoniphilaceae</taxon>
        <taxon>Anaerococcus</taxon>
    </lineage>
</organism>
<gene>
    <name evidence="2" type="ORF">CJ192_02040</name>
</gene>
<dbReference type="SUPFAM" id="SSF53067">
    <property type="entry name" value="Actin-like ATPase domain"/>
    <property type="match status" value="1"/>
</dbReference>
<dbReference type="AlphaFoldDB" id="A0A2N6UL02"/>
<dbReference type="Proteomes" id="UP000235658">
    <property type="component" value="Unassembled WGS sequence"/>
</dbReference>
<name>A0A2N6UL02_9FIRM</name>
<dbReference type="GO" id="GO:0016301">
    <property type="term" value="F:kinase activity"/>
    <property type="evidence" value="ECO:0007669"/>
    <property type="project" value="UniProtKB-KW"/>
</dbReference>
<accession>A0A2N6UL02</accession>
<comment type="caution">
    <text evidence="2">The sequence shown here is derived from an EMBL/GenBank/DDBJ whole genome shotgun (WGS) entry which is preliminary data.</text>
</comment>
<reference evidence="2 3" key="1">
    <citation type="submission" date="2017-09" db="EMBL/GenBank/DDBJ databases">
        <title>Bacterial strain isolated from the female urinary microbiota.</title>
        <authorList>
            <person name="Thomas-White K."/>
            <person name="Kumar N."/>
            <person name="Forster S."/>
            <person name="Putonti C."/>
            <person name="Lawley T."/>
            <person name="Wolfe A.J."/>
        </authorList>
    </citation>
    <scope>NUCLEOTIDE SEQUENCE [LARGE SCALE GENOMIC DNA]</scope>
    <source>
        <strain evidence="2 3">UMB0204</strain>
    </source>
</reference>
<dbReference type="InterPro" id="IPR000600">
    <property type="entry name" value="ROK"/>
</dbReference>
<comment type="similarity">
    <text evidence="1">Belongs to the ROK (NagC/XylR) family.</text>
</comment>
<dbReference type="Gene3D" id="3.30.420.40">
    <property type="match status" value="2"/>
</dbReference>
<dbReference type="InterPro" id="IPR043129">
    <property type="entry name" value="ATPase_NBD"/>
</dbReference>